<evidence type="ECO:0000256" key="1">
    <source>
        <dbReference type="ARBA" id="ARBA00010236"/>
    </source>
</evidence>
<comment type="caution">
    <text evidence="4">The sequence shown here is derived from an EMBL/GenBank/DDBJ whole genome shotgun (WGS) entry which is preliminary data.</text>
</comment>
<dbReference type="EMBL" id="JAIZAY010000003">
    <property type="protein sequence ID" value="KAJ8045362.1"/>
    <property type="molecule type" value="Genomic_DNA"/>
</dbReference>
<reference evidence="4" key="1">
    <citation type="submission" date="2021-10" db="EMBL/GenBank/DDBJ databases">
        <title>Tropical sea cucumber genome reveals ecological adaptation and Cuvierian tubules defense mechanism.</title>
        <authorList>
            <person name="Chen T."/>
        </authorList>
    </citation>
    <scope>NUCLEOTIDE SEQUENCE</scope>
    <source>
        <strain evidence="4">Nanhai2018</strain>
        <tissue evidence="4">Muscle</tissue>
    </source>
</reference>
<dbReference type="AlphaFoldDB" id="A0A9Q1CHC7"/>
<name>A0A9Q1CHC7_HOLLE</name>
<feature type="domain" description="Sulfotransferase" evidence="3">
    <location>
        <begin position="228"/>
        <end position="337"/>
    </location>
</feature>
<dbReference type="InterPro" id="IPR000863">
    <property type="entry name" value="Sulfotransferase_dom"/>
</dbReference>
<dbReference type="GO" id="GO:0008146">
    <property type="term" value="F:sulfotransferase activity"/>
    <property type="evidence" value="ECO:0007669"/>
    <property type="project" value="InterPro"/>
</dbReference>
<evidence type="ECO:0000313" key="5">
    <source>
        <dbReference type="Proteomes" id="UP001152320"/>
    </source>
</evidence>
<dbReference type="InterPro" id="IPR027417">
    <property type="entry name" value="P-loop_NTPase"/>
</dbReference>
<evidence type="ECO:0000259" key="3">
    <source>
        <dbReference type="Pfam" id="PF00685"/>
    </source>
</evidence>
<dbReference type="Pfam" id="PF00685">
    <property type="entry name" value="Sulfotransfer_1"/>
    <property type="match status" value="1"/>
</dbReference>
<feature type="region of interest" description="Disordered" evidence="2">
    <location>
        <begin position="54"/>
        <end position="75"/>
    </location>
</feature>
<dbReference type="PANTHER" id="PTHR45964">
    <property type="entry name" value="WSCD FAMILY MEMBER CG9164"/>
    <property type="match status" value="1"/>
</dbReference>
<dbReference type="InterPro" id="IPR051589">
    <property type="entry name" value="Sialate-O-sulfotransferase"/>
</dbReference>
<comment type="similarity">
    <text evidence="1">Belongs to the WSCD family.</text>
</comment>
<gene>
    <name evidence="4" type="ORF">HOLleu_08358</name>
</gene>
<dbReference type="Gene3D" id="3.40.50.300">
    <property type="entry name" value="P-loop containing nucleotide triphosphate hydrolases"/>
    <property type="match status" value="1"/>
</dbReference>
<evidence type="ECO:0000256" key="2">
    <source>
        <dbReference type="SAM" id="MobiDB-lite"/>
    </source>
</evidence>
<evidence type="ECO:0000313" key="4">
    <source>
        <dbReference type="EMBL" id="KAJ8045362.1"/>
    </source>
</evidence>
<dbReference type="PANTHER" id="PTHR45964:SF9">
    <property type="entry name" value="SULFOTRANSFERASE"/>
    <property type="match status" value="1"/>
</dbReference>
<accession>A0A9Q1CHC7</accession>
<feature type="compositionally biased region" description="Basic and acidic residues" evidence="2">
    <location>
        <begin position="59"/>
        <end position="75"/>
    </location>
</feature>
<organism evidence="4 5">
    <name type="scientific">Holothuria leucospilota</name>
    <name type="common">Black long sea cucumber</name>
    <name type="synonym">Mertensiothuria leucospilota</name>
    <dbReference type="NCBI Taxonomy" id="206669"/>
    <lineage>
        <taxon>Eukaryota</taxon>
        <taxon>Metazoa</taxon>
        <taxon>Echinodermata</taxon>
        <taxon>Eleutherozoa</taxon>
        <taxon>Echinozoa</taxon>
        <taxon>Holothuroidea</taxon>
        <taxon>Aspidochirotacea</taxon>
        <taxon>Aspidochirotida</taxon>
        <taxon>Holothuriidae</taxon>
        <taxon>Holothuria</taxon>
    </lineage>
</organism>
<dbReference type="Proteomes" id="UP001152320">
    <property type="component" value="Chromosome 3"/>
</dbReference>
<proteinExistence type="inferred from homology"/>
<sequence length="401" mass="45996">MLISRKFIKWKVLLCLGVTGVLVVLLHNKSHRHSDLDTFSDVAENFNLRRNGGSLKNSQKLEGDAQHFEEKSERDTNLSVRTNYSELSNRTKSELLAKVPLPLNSVTKRPILVESVKQNTSNRSVVDNIEKHAEVIQESGSQNLTDVKPPPRKAEYSDCATAKVMPPYTYPEYTAVVSAHGSGNTWARYLIERATGVSTGSYYHDPKLYNGGFLGEMSNPLHRNTIAVKTHHPFQRKDIVFQNAIVIVRDPFDVVLAERNRLVSQNGHTAVVSESYFKGPEWEKFARGHSRYWEHSCRECITIPNYLIVYYSDLKTNLERELRRMLKFLKVEPDEKRIACTLAFPEGKFRRPKKERTFDPFTKELIEEINGHIRNVSELFRINNIAPLPFQEKPLLGVFPT</sequence>
<keyword evidence="5" id="KW-1185">Reference proteome</keyword>
<dbReference type="SUPFAM" id="SSF52540">
    <property type="entry name" value="P-loop containing nucleoside triphosphate hydrolases"/>
    <property type="match status" value="1"/>
</dbReference>
<protein>
    <submittedName>
        <fullName evidence="4">WSC domain-containing protein 1</fullName>
    </submittedName>
</protein>
<dbReference type="OrthoDB" id="5985073at2759"/>